<dbReference type="GO" id="GO:0043164">
    <property type="term" value="P:Gram-negative-bacterium-type cell wall biogenesis"/>
    <property type="evidence" value="ECO:0007669"/>
    <property type="project" value="TreeGrafter"/>
</dbReference>
<dbReference type="STRING" id="1194526.A284_02720"/>
<feature type="transmembrane region" description="Helical" evidence="1">
    <location>
        <begin position="86"/>
        <end position="107"/>
    </location>
</feature>
<keyword evidence="1" id="KW-0812">Transmembrane</keyword>
<dbReference type="PANTHER" id="PTHR30336">
    <property type="entry name" value="INNER MEMBRANE PROTEIN, PROBABLE PERMEASE"/>
    <property type="match status" value="1"/>
</dbReference>
<name>A0A2T4Q3K8_STAWA</name>
<proteinExistence type="predicted"/>
<reference evidence="3 4" key="1">
    <citation type="journal article" date="2016" name="Front. Microbiol.">
        <title>Comprehensive Phylogenetic Analysis of Bovine Non-aureus Staphylococci Species Based on Whole-Genome Sequencing.</title>
        <authorList>
            <person name="Naushad S."/>
            <person name="Barkema H.W."/>
            <person name="Luby C."/>
            <person name="Condas L.A."/>
            <person name="Nobrega D.B."/>
            <person name="Carson D.A."/>
            <person name="De Buck J."/>
        </authorList>
    </citation>
    <scope>NUCLEOTIDE SEQUENCE [LARGE SCALE GENOMIC DNA]</scope>
    <source>
        <strain evidence="3 4">SNUC 2993</strain>
    </source>
</reference>
<evidence type="ECO:0000259" key="2">
    <source>
        <dbReference type="Pfam" id="PF02698"/>
    </source>
</evidence>
<evidence type="ECO:0000313" key="3">
    <source>
        <dbReference type="EMBL" id="PTI52522.1"/>
    </source>
</evidence>
<dbReference type="CDD" id="cd06259">
    <property type="entry name" value="YdcF-like"/>
    <property type="match status" value="1"/>
</dbReference>
<feature type="transmembrane region" description="Helical" evidence="1">
    <location>
        <begin position="30"/>
        <end position="48"/>
    </location>
</feature>
<dbReference type="InterPro" id="IPR014729">
    <property type="entry name" value="Rossmann-like_a/b/a_fold"/>
</dbReference>
<dbReference type="Pfam" id="PF02698">
    <property type="entry name" value="DUF218"/>
    <property type="match status" value="1"/>
</dbReference>
<evidence type="ECO:0000256" key="1">
    <source>
        <dbReference type="SAM" id="Phobius"/>
    </source>
</evidence>
<keyword evidence="1" id="KW-0472">Membrane</keyword>
<dbReference type="AlphaFoldDB" id="A0A2T4Q3K8"/>
<comment type="caution">
    <text evidence="3">The sequence shown here is derived from an EMBL/GenBank/DDBJ whole genome shotgun (WGS) entry which is preliminary data.</text>
</comment>
<feature type="transmembrane region" description="Helical" evidence="1">
    <location>
        <begin position="6"/>
        <end position="23"/>
    </location>
</feature>
<feature type="transmembrane region" description="Helical" evidence="1">
    <location>
        <begin position="113"/>
        <end position="134"/>
    </location>
</feature>
<feature type="transmembrane region" description="Helical" evidence="1">
    <location>
        <begin position="54"/>
        <end position="74"/>
    </location>
</feature>
<organism evidence="3 4">
    <name type="scientific">Staphylococcus warneri</name>
    <dbReference type="NCBI Taxonomy" id="1292"/>
    <lineage>
        <taxon>Bacteria</taxon>
        <taxon>Bacillati</taxon>
        <taxon>Bacillota</taxon>
        <taxon>Bacilli</taxon>
        <taxon>Bacillales</taxon>
        <taxon>Staphylococcaceae</taxon>
        <taxon>Staphylococcus</taxon>
    </lineage>
</organism>
<dbReference type="PANTHER" id="PTHR30336:SF18">
    <property type="entry name" value="MEMBRANE PROTEIN"/>
    <property type="match status" value="1"/>
</dbReference>
<accession>A0A2T4Q3K8</accession>
<dbReference type="RefSeq" id="WP_107532662.1">
    <property type="nucleotide sequence ID" value="NZ_PZEV01000002.1"/>
</dbReference>
<dbReference type="Gene3D" id="3.40.50.620">
    <property type="entry name" value="HUPs"/>
    <property type="match status" value="1"/>
</dbReference>
<feature type="transmembrane region" description="Helical" evidence="1">
    <location>
        <begin position="298"/>
        <end position="319"/>
    </location>
</feature>
<dbReference type="GO" id="GO:0000270">
    <property type="term" value="P:peptidoglycan metabolic process"/>
    <property type="evidence" value="ECO:0007669"/>
    <property type="project" value="TreeGrafter"/>
</dbReference>
<dbReference type="InterPro" id="IPR051599">
    <property type="entry name" value="Cell_Envelope_Assoc"/>
</dbReference>
<sequence length="320" mass="36851">MIPLILTLLIIMIVLSLLINQYVTLSVTGFISTIILGFLNLIFHLITYSIPYELIVLMLILISFCLFKHHAILFNPRGRQFIKQMGLSVMRLTLFISACFYISLSPLLIINGIALWLCLIGFTTLFAFLCYLIWSSVFGSRHFNQSVDLIIVLGAGIFTEEVTPMLKERLNRALEIYHHSEHKPQLLVSGGQGPDEPIPESIAMQRYLIKQGVPNDNILLEQQSTNTHTNFVYSKEIILQYFNYMPKIVCVTSQFHILRALKLAKNLDIPTYGVGSHTPYHFFHIALIRDFLGVMYQYRLLLTIYFALTFWISIIILWIK</sequence>
<dbReference type="InterPro" id="IPR003848">
    <property type="entry name" value="DUF218"/>
</dbReference>
<feature type="domain" description="DUF218" evidence="2">
    <location>
        <begin position="148"/>
        <end position="271"/>
    </location>
</feature>
<dbReference type="GO" id="GO:0005886">
    <property type="term" value="C:plasma membrane"/>
    <property type="evidence" value="ECO:0007669"/>
    <property type="project" value="TreeGrafter"/>
</dbReference>
<protein>
    <submittedName>
        <fullName evidence="3">YdcF family protein</fullName>
    </submittedName>
</protein>
<dbReference type="Proteomes" id="UP000240717">
    <property type="component" value="Unassembled WGS sequence"/>
</dbReference>
<evidence type="ECO:0000313" key="4">
    <source>
        <dbReference type="Proteomes" id="UP000240717"/>
    </source>
</evidence>
<keyword evidence="1" id="KW-1133">Transmembrane helix</keyword>
<dbReference type="EMBL" id="PZEV01000002">
    <property type="protein sequence ID" value="PTI52522.1"/>
    <property type="molecule type" value="Genomic_DNA"/>
</dbReference>
<gene>
    <name evidence="3" type="ORF">BU085_01100</name>
</gene>